<name>A0A2W5IHX7_9ACTN</name>
<proteinExistence type="predicted"/>
<feature type="transmembrane region" description="Helical" evidence="1">
    <location>
        <begin position="6"/>
        <end position="28"/>
    </location>
</feature>
<dbReference type="RefSeq" id="WP_290595314.1">
    <property type="nucleotide sequence ID" value="NZ_CAKZIO010000003.1"/>
</dbReference>
<evidence type="ECO:0000256" key="1">
    <source>
        <dbReference type="SAM" id="Phobius"/>
    </source>
</evidence>
<dbReference type="AlphaFoldDB" id="A0A2W5IHX7"/>
<gene>
    <name evidence="2" type="ORF">DI579_01700</name>
</gene>
<comment type="caution">
    <text evidence="2">The sequence shown here is derived from an EMBL/GenBank/DDBJ whole genome shotgun (WGS) entry which is preliminary data.</text>
</comment>
<evidence type="ECO:0008006" key="4">
    <source>
        <dbReference type="Google" id="ProtNLM"/>
    </source>
</evidence>
<evidence type="ECO:0000313" key="3">
    <source>
        <dbReference type="Proteomes" id="UP000248606"/>
    </source>
</evidence>
<accession>A0A2W5IHX7</accession>
<keyword evidence="1" id="KW-0812">Transmembrane</keyword>
<sequence>MISLPIWAVILISIVAIAVIITATWAYLTAQRLHRLHKRCEQTAIALEGALDRRALSARMAAREMRRVAADLTTDPDKAAEIVTDANTISHCAHIVESTVCTQLLDMRERETVENDLTLVLRRSDFSYIGREYVADLQEAALRVNLARRFYNNAVREARTVQTMPMVQFLHLAGHAPKPYFFNIVDQSWPDIDVQTHDDSWDSVELENSSHAEQD</sequence>
<dbReference type="EMBL" id="QFOZ01000001">
    <property type="protein sequence ID" value="PZP89894.1"/>
    <property type="molecule type" value="Genomic_DNA"/>
</dbReference>
<organism evidence="2 3">
    <name type="scientific">Lawsonella clevelandensis</name>
    <dbReference type="NCBI Taxonomy" id="1528099"/>
    <lineage>
        <taxon>Bacteria</taxon>
        <taxon>Bacillati</taxon>
        <taxon>Actinomycetota</taxon>
        <taxon>Actinomycetes</taxon>
        <taxon>Mycobacteriales</taxon>
        <taxon>Lawsonellaceae</taxon>
        <taxon>Lawsonella</taxon>
    </lineage>
</organism>
<keyword evidence="1" id="KW-1133">Transmembrane helix</keyword>
<dbReference type="Proteomes" id="UP000248606">
    <property type="component" value="Unassembled WGS sequence"/>
</dbReference>
<protein>
    <recommendedName>
        <fullName evidence="4">LemA family protein</fullName>
    </recommendedName>
</protein>
<evidence type="ECO:0000313" key="2">
    <source>
        <dbReference type="EMBL" id="PZP89894.1"/>
    </source>
</evidence>
<reference evidence="2 3" key="1">
    <citation type="submission" date="2017-08" db="EMBL/GenBank/DDBJ databases">
        <title>Infants hospitalized years apart are colonized by the same room-sourced microbial strains.</title>
        <authorList>
            <person name="Brooks B."/>
            <person name="Olm M.R."/>
            <person name="Firek B.A."/>
            <person name="Baker R."/>
            <person name="Thomas B.C."/>
            <person name="Morowitz M.J."/>
            <person name="Banfield J.F."/>
        </authorList>
    </citation>
    <scope>NUCLEOTIDE SEQUENCE [LARGE SCALE GENOMIC DNA]</scope>
    <source>
        <strain evidence="2">S2_006_000_R1_57</strain>
    </source>
</reference>
<keyword evidence="1" id="KW-0472">Membrane</keyword>